<dbReference type="PROSITE" id="PS00018">
    <property type="entry name" value="EF_HAND_1"/>
    <property type="match status" value="1"/>
</dbReference>
<dbReference type="InterPro" id="IPR006644">
    <property type="entry name" value="Cadg"/>
</dbReference>
<dbReference type="NCBIfam" id="TIGR01965">
    <property type="entry name" value="VCBS_repeat"/>
    <property type="match status" value="2"/>
</dbReference>
<dbReference type="InterPro" id="IPR010221">
    <property type="entry name" value="VCBS_dom"/>
</dbReference>
<feature type="domain" description="Cadherin" evidence="6">
    <location>
        <begin position="135"/>
        <end position="238"/>
    </location>
</feature>
<reference evidence="7 8" key="1">
    <citation type="submission" date="2020-08" db="EMBL/GenBank/DDBJ databases">
        <title>Genomic Encyclopedia of Type Strains, Phase IV (KMG-IV): sequencing the most valuable type-strain genomes for metagenomic binning, comparative biology and taxonomic classification.</title>
        <authorList>
            <person name="Goeker M."/>
        </authorList>
    </citation>
    <scope>NUCLEOTIDE SEQUENCE [LARGE SCALE GENOMIC DNA]</scope>
    <source>
        <strain evidence="7 8">DSM 25701</strain>
    </source>
</reference>
<dbReference type="NCBIfam" id="NF012211">
    <property type="entry name" value="tand_rpt_95"/>
    <property type="match status" value="3"/>
</dbReference>
<dbReference type="InterPro" id="IPR018511">
    <property type="entry name" value="Hemolysin-typ_Ca-bd_CS"/>
</dbReference>
<dbReference type="EMBL" id="JACHHW010000002">
    <property type="protein sequence ID" value="MBB5186492.1"/>
    <property type="molecule type" value="Genomic_DNA"/>
</dbReference>
<organism evidence="7 8">
    <name type="scientific">Zhongshania antarctica</name>
    <dbReference type="NCBI Taxonomy" id="641702"/>
    <lineage>
        <taxon>Bacteria</taxon>
        <taxon>Pseudomonadati</taxon>
        <taxon>Pseudomonadota</taxon>
        <taxon>Gammaproteobacteria</taxon>
        <taxon>Cellvibrionales</taxon>
        <taxon>Spongiibacteraceae</taxon>
        <taxon>Zhongshania</taxon>
    </lineage>
</organism>
<keyword evidence="8" id="KW-1185">Reference proteome</keyword>
<protein>
    <submittedName>
        <fullName evidence="7">VCBS repeat-containing protein</fullName>
    </submittedName>
</protein>
<dbReference type="Proteomes" id="UP000536640">
    <property type="component" value="Unassembled WGS sequence"/>
</dbReference>
<comment type="subcellular location">
    <subcellularLocation>
        <location evidence="1">Secreted</location>
    </subcellularLocation>
</comment>
<evidence type="ECO:0000256" key="3">
    <source>
        <dbReference type="ARBA" id="ARBA00022729"/>
    </source>
</evidence>
<dbReference type="SUPFAM" id="SSF51120">
    <property type="entry name" value="beta-Roll"/>
    <property type="match status" value="2"/>
</dbReference>
<evidence type="ECO:0000256" key="1">
    <source>
        <dbReference type="ARBA" id="ARBA00004613"/>
    </source>
</evidence>
<keyword evidence="5" id="KW-0106">Calcium</keyword>
<accession>A0A840R1Z4</accession>
<dbReference type="SUPFAM" id="SSF49313">
    <property type="entry name" value="Cadherin-like"/>
    <property type="match status" value="3"/>
</dbReference>
<dbReference type="PROSITE" id="PS00330">
    <property type="entry name" value="HEMOLYSIN_CALCIUM"/>
    <property type="match status" value="3"/>
</dbReference>
<dbReference type="PANTHER" id="PTHR38340:SF1">
    <property type="entry name" value="S-LAYER PROTEIN"/>
    <property type="match status" value="1"/>
</dbReference>
<dbReference type="InterPro" id="IPR011049">
    <property type="entry name" value="Serralysin-like_metalloprot_C"/>
</dbReference>
<dbReference type="GO" id="GO:0007154">
    <property type="term" value="P:cell communication"/>
    <property type="evidence" value="ECO:0007669"/>
    <property type="project" value="InterPro"/>
</dbReference>
<keyword evidence="3" id="KW-0732">Signal</keyword>
<dbReference type="SMART" id="SM00736">
    <property type="entry name" value="CADG"/>
    <property type="match status" value="3"/>
</dbReference>
<dbReference type="InterPro" id="IPR002126">
    <property type="entry name" value="Cadherin-like_dom"/>
</dbReference>
<dbReference type="Pfam" id="PF17963">
    <property type="entry name" value="Big_9"/>
    <property type="match status" value="2"/>
</dbReference>
<proteinExistence type="predicted"/>
<dbReference type="InterPro" id="IPR013783">
    <property type="entry name" value="Ig-like_fold"/>
</dbReference>
<sequence length="1561" mass="155590">MKKQGTQDQSVVDVDTTAVEALAAEQTQAIALDDGASLEIENLFEDEKKLEDEALLGKNTSEEQLVQVASSDSGMAAMLLADVNAQAAGGAAAGGAAAGGAGAAAGISTTALYVGGGVLAVGGIAVAADDDDSKSAPPTPNTAPEFAAPQQVVNATEDTPKTITVAATDVDGDTLTYTAAAASNGVVVNNGNGQFTYTPNADYNGSDSFVVTVSDGKGGSTTQTINISVAAVNDAPTTAASQTVNAVEDTAQTITVSASDVDGDALTYTAATPTNGSVVAGNSAGEFIYTPNADFNGPDSFVVTVSDGKGGSTTQTINISVAAVNDAPTTAASQTVNAVEDTAQTITVSASDVDGDALTYTAATPTNGSVVAGNSAGEFIYTPNADFNGPDSFVVTVSDGNGGSTTQTVNVNVAAVAEAYTLTVAATDSVEGNVGSNNKLNYILTLDKAPPADEAVTITVATAPGDTNPASAGSDYVSGLTQITFGPGETQKLFSVDINGDTAFEQDESVKLVITAPSNITVAGDLEALILNDDSNQQNATLADDTIVGTDQDDVFTAGTVNSGGFGGTQHTLGSADSFDGKAGSDTLKLSDNTFGNLVLNSVSVENIEARILGNTLTTLDFAGATDVEQITNTSQAGNFFTVNSLNNDAKFIQKDGAAVTTINYSQVGTQNIDNVLDVDMNNANGAVFNFNAAQTAGINTLNLTVNGPVVGNAAATTTIGSGTITGVNNLTTVNLSGNANVAGAGNLAEDAAPAIFNDVTTFNAAALTGNLNINLLGDALAGPSAADRNIAFNGAAGNNSLVIGQGNNAIVMQGGNDLVVVSSVGLNGNDSYVGGAGNDTLEIHFNAAASAATTIDSVSDTVAQALAKTTGVETLVVDVWNEAAENVNLNASLANGFSTIVFDDTFTDAGAVFPGVPNQPNVQDLDISGLVTVTQVSDAQKFSFVTDDVNSATFTAAAGQSVLNVSYAGSDAVEEGGLDDDAFGALTANGFSQVNLAVQNTVNGNVAGNPSTVNINNVFLDDSATLTLTGATDSIFINIEQNSPGTTLFNGTVDASGLTTTATLGAPNAFLFEQSNVGLTMRNVTFTGTGQADQVFATAGDDVLNGGAGADLLIGNAGDDKIFGGAGNDIIAAGSDNNLAAPLVGVSEGIDYLDGGDGNDTFLFTFNATAGQEGITSADTVIGGAGNDTVQILTPGAVLNDQIFFNWNGVENLTLANGAGSQVTINSIGLAAGLSSITGGNGNDIFNVGEGFTGPLRIDISAGGSDTLVGATAKGAITVFGQAADIDAGDLLTAGINVADRLVLEADNSVPANLDNLRGVEFIDLISTAAPNGADVSIVFGAVTGDAVLNSLSAGVNSLTIDASGLVNVVGNTANAAVDASAISVTAKNIVLTGGEGNDTLLTGAADDIINGGAGSDTITGGLGKDLLTGGAGADIFDYDAKAESSTGAATIDQIMDFVSGTDVIDVDFAAMFAGIAVAPAPAGGSDLNGLNFAGNQASFGQAQGALTQNDGVMDYVFQTDTNTLWVDVNDDGTLNGNDLQITLVGVSSIAQFDVVDFAV</sequence>
<dbReference type="GO" id="GO:0007156">
    <property type="term" value="P:homophilic cell adhesion via plasma membrane adhesion molecules"/>
    <property type="evidence" value="ECO:0007669"/>
    <property type="project" value="InterPro"/>
</dbReference>
<dbReference type="GO" id="GO:0005509">
    <property type="term" value="F:calcium ion binding"/>
    <property type="evidence" value="ECO:0007669"/>
    <property type="project" value="InterPro"/>
</dbReference>
<evidence type="ECO:0000256" key="5">
    <source>
        <dbReference type="ARBA" id="ARBA00022837"/>
    </source>
</evidence>
<dbReference type="InterPro" id="IPR018247">
    <property type="entry name" value="EF_Hand_1_Ca_BS"/>
</dbReference>
<dbReference type="RefSeq" id="WP_184461282.1">
    <property type="nucleotide sequence ID" value="NZ_JACHHW010000002.1"/>
</dbReference>
<dbReference type="Gene3D" id="2.150.10.10">
    <property type="entry name" value="Serralysin-like metalloprotease, C-terminal"/>
    <property type="match status" value="2"/>
</dbReference>
<dbReference type="PANTHER" id="PTHR38340">
    <property type="entry name" value="S-LAYER PROTEIN"/>
    <property type="match status" value="1"/>
</dbReference>
<dbReference type="InterPro" id="IPR015919">
    <property type="entry name" value="Cadherin-like_sf"/>
</dbReference>
<dbReference type="InterPro" id="IPR041690">
    <property type="entry name" value="Cadherin_5"/>
</dbReference>
<dbReference type="Gene3D" id="2.60.40.3440">
    <property type="match status" value="2"/>
</dbReference>
<dbReference type="PRINTS" id="PR00313">
    <property type="entry name" value="CABNDNGRPT"/>
</dbReference>
<evidence type="ECO:0000313" key="8">
    <source>
        <dbReference type="Proteomes" id="UP000536640"/>
    </source>
</evidence>
<dbReference type="SUPFAM" id="SSF141072">
    <property type="entry name" value="CalX-like"/>
    <property type="match status" value="1"/>
</dbReference>
<comment type="caution">
    <text evidence="7">The sequence shown here is derived from an EMBL/GenBank/DDBJ whole genome shotgun (WGS) entry which is preliminary data.</text>
</comment>
<dbReference type="InterPro" id="IPR001343">
    <property type="entry name" value="Hemolysn_Ca-bd"/>
</dbReference>
<evidence type="ECO:0000256" key="2">
    <source>
        <dbReference type="ARBA" id="ARBA00022525"/>
    </source>
</evidence>
<dbReference type="Pfam" id="PF00353">
    <property type="entry name" value="HemolysinCabind"/>
    <property type="match status" value="7"/>
</dbReference>
<evidence type="ECO:0000256" key="4">
    <source>
        <dbReference type="ARBA" id="ARBA00022737"/>
    </source>
</evidence>
<dbReference type="InterPro" id="IPR050557">
    <property type="entry name" value="RTX_toxin/Mannuronan_C5-epim"/>
</dbReference>
<dbReference type="Pfam" id="PF17892">
    <property type="entry name" value="Cadherin_5"/>
    <property type="match status" value="1"/>
</dbReference>
<dbReference type="InterPro" id="IPR038081">
    <property type="entry name" value="CalX-like_sf"/>
</dbReference>
<dbReference type="Gene3D" id="2.60.40.2030">
    <property type="match status" value="1"/>
</dbReference>
<dbReference type="Gene3D" id="2.60.40.10">
    <property type="entry name" value="Immunoglobulins"/>
    <property type="match status" value="1"/>
</dbReference>
<dbReference type="Pfam" id="PF03160">
    <property type="entry name" value="Calx-beta"/>
    <property type="match status" value="1"/>
</dbReference>
<name>A0A840R1Z4_9GAMM</name>
<dbReference type="GO" id="GO:0016020">
    <property type="term" value="C:membrane"/>
    <property type="evidence" value="ECO:0007669"/>
    <property type="project" value="InterPro"/>
</dbReference>
<evidence type="ECO:0000313" key="7">
    <source>
        <dbReference type="EMBL" id="MBB5186492.1"/>
    </source>
</evidence>
<dbReference type="InterPro" id="IPR003644">
    <property type="entry name" value="Calx_beta"/>
</dbReference>
<keyword evidence="4" id="KW-0677">Repeat</keyword>
<dbReference type="GO" id="GO:0005576">
    <property type="term" value="C:extracellular region"/>
    <property type="evidence" value="ECO:0007669"/>
    <property type="project" value="UniProtKB-SubCell"/>
</dbReference>
<keyword evidence="2" id="KW-0964">Secreted</keyword>
<dbReference type="PROSITE" id="PS50268">
    <property type="entry name" value="CADHERIN_2"/>
    <property type="match status" value="1"/>
</dbReference>
<gene>
    <name evidence="7" type="ORF">HNQ57_000753</name>
</gene>
<evidence type="ECO:0000259" key="6">
    <source>
        <dbReference type="PROSITE" id="PS50268"/>
    </source>
</evidence>